<dbReference type="InterPro" id="IPR053157">
    <property type="entry name" value="Sterol_Uptake_Regulator"/>
</dbReference>
<dbReference type="Proteomes" id="UP000799779">
    <property type="component" value="Unassembled WGS sequence"/>
</dbReference>
<sequence>MGMRRAHTKSRLGCSQCKKRRIKCDGKQVKCANCEKRGLECSFLLLAPSQRLTVGSPRSPSTEIAVVPKTPYDIHVFRHGVEDDSTDSSSSAPSSPEQGSPYSSPERFSELLGIPRSLGFDVWKDVRFQLSPRLQELLTHYEHTTSLTLATDGAGKIVWQNFVPELAAKHTFLVHGMLSIASLHISRLYEASDQKKLMGNIAVSEMNKALACYRPAIASIDESNAAGLFATATLTAVYFFRTASLDIEEALRSLPTNAVEEHAAGVDTMVQAVTRTFWGLRGALSVLTPGWQWITEGKMRVLCARKWWPKSRVPANERAIEEDRKLCALEGLWMRPGRDYEPHFEQLNEALYFLRDTYALVSQLTIPNGEYPSLTGVPYSVAYSHDDTKVGLLRDRAAIFVWGVRMSKEFLSLVEQKNPDALVIVAHWAVLIERIRGVWWLEDLGYNMIIAASIVVGRENWHKLSWPAEASGIDLEKSIEQGSRVQLSTHKPSLGRLSPSVARFDCVL</sequence>
<dbReference type="PROSITE" id="PS50048">
    <property type="entry name" value="ZN2_CY6_FUNGAL_2"/>
    <property type="match status" value="1"/>
</dbReference>
<dbReference type="InterPro" id="IPR001138">
    <property type="entry name" value="Zn2Cys6_DnaBD"/>
</dbReference>
<dbReference type="PANTHER" id="PTHR47784:SF5">
    <property type="entry name" value="STEROL UPTAKE CONTROL PROTEIN 2"/>
    <property type="match status" value="1"/>
</dbReference>
<feature type="region of interest" description="Disordered" evidence="2">
    <location>
        <begin position="82"/>
        <end position="106"/>
    </location>
</feature>
<reference evidence="4" key="1">
    <citation type="journal article" date="2020" name="Stud. Mycol.">
        <title>101 Dothideomycetes genomes: a test case for predicting lifestyles and emergence of pathogens.</title>
        <authorList>
            <person name="Haridas S."/>
            <person name="Albert R."/>
            <person name="Binder M."/>
            <person name="Bloem J."/>
            <person name="Labutti K."/>
            <person name="Salamov A."/>
            <person name="Andreopoulos B."/>
            <person name="Baker S."/>
            <person name="Barry K."/>
            <person name="Bills G."/>
            <person name="Bluhm B."/>
            <person name="Cannon C."/>
            <person name="Castanera R."/>
            <person name="Culley D."/>
            <person name="Daum C."/>
            <person name="Ezra D."/>
            <person name="Gonzalez J."/>
            <person name="Henrissat B."/>
            <person name="Kuo A."/>
            <person name="Liang C."/>
            <person name="Lipzen A."/>
            <person name="Lutzoni F."/>
            <person name="Magnuson J."/>
            <person name="Mondo S."/>
            <person name="Nolan M."/>
            <person name="Ohm R."/>
            <person name="Pangilinan J."/>
            <person name="Park H.-J."/>
            <person name="Ramirez L."/>
            <person name="Alfaro M."/>
            <person name="Sun H."/>
            <person name="Tritt A."/>
            <person name="Yoshinaga Y."/>
            <person name="Zwiers L.-H."/>
            <person name="Turgeon B."/>
            <person name="Goodwin S."/>
            <person name="Spatafora J."/>
            <person name="Crous P."/>
            <person name="Grigoriev I."/>
        </authorList>
    </citation>
    <scope>NUCLEOTIDE SEQUENCE</scope>
    <source>
        <strain evidence="4">CBS 123094</strain>
    </source>
</reference>
<dbReference type="GO" id="GO:0001228">
    <property type="term" value="F:DNA-binding transcription activator activity, RNA polymerase II-specific"/>
    <property type="evidence" value="ECO:0007669"/>
    <property type="project" value="TreeGrafter"/>
</dbReference>
<keyword evidence="5" id="KW-1185">Reference proteome</keyword>
<dbReference type="PANTHER" id="PTHR47784">
    <property type="entry name" value="STEROL UPTAKE CONTROL PROTEIN 2"/>
    <property type="match status" value="1"/>
</dbReference>
<evidence type="ECO:0000313" key="5">
    <source>
        <dbReference type="Proteomes" id="UP000799779"/>
    </source>
</evidence>
<proteinExistence type="predicted"/>
<gene>
    <name evidence="4" type="ORF">P154DRAFT_543916</name>
</gene>
<dbReference type="AlphaFoldDB" id="A0A6A5WNV7"/>
<organism evidence="4 5">
    <name type="scientific">Amniculicola lignicola CBS 123094</name>
    <dbReference type="NCBI Taxonomy" id="1392246"/>
    <lineage>
        <taxon>Eukaryota</taxon>
        <taxon>Fungi</taxon>
        <taxon>Dikarya</taxon>
        <taxon>Ascomycota</taxon>
        <taxon>Pezizomycotina</taxon>
        <taxon>Dothideomycetes</taxon>
        <taxon>Pleosporomycetidae</taxon>
        <taxon>Pleosporales</taxon>
        <taxon>Amniculicolaceae</taxon>
        <taxon>Amniculicola</taxon>
    </lineage>
</organism>
<feature type="compositionally biased region" description="Low complexity" evidence="2">
    <location>
        <begin position="87"/>
        <end position="101"/>
    </location>
</feature>
<dbReference type="SUPFAM" id="SSF57701">
    <property type="entry name" value="Zn2/Cys6 DNA-binding domain"/>
    <property type="match status" value="1"/>
</dbReference>
<dbReference type="GO" id="GO:0008270">
    <property type="term" value="F:zinc ion binding"/>
    <property type="evidence" value="ECO:0007669"/>
    <property type="project" value="InterPro"/>
</dbReference>
<evidence type="ECO:0000256" key="2">
    <source>
        <dbReference type="SAM" id="MobiDB-lite"/>
    </source>
</evidence>
<evidence type="ECO:0000313" key="4">
    <source>
        <dbReference type="EMBL" id="KAF2003217.1"/>
    </source>
</evidence>
<dbReference type="InterPro" id="IPR036864">
    <property type="entry name" value="Zn2-C6_fun-type_DNA-bd_sf"/>
</dbReference>
<evidence type="ECO:0000256" key="1">
    <source>
        <dbReference type="ARBA" id="ARBA00023242"/>
    </source>
</evidence>
<feature type="domain" description="Zn(2)-C6 fungal-type" evidence="3">
    <location>
        <begin position="13"/>
        <end position="43"/>
    </location>
</feature>
<name>A0A6A5WNV7_9PLEO</name>
<accession>A0A6A5WNV7</accession>
<dbReference type="Gene3D" id="4.10.240.10">
    <property type="entry name" value="Zn(2)-C6 fungal-type DNA-binding domain"/>
    <property type="match status" value="1"/>
</dbReference>
<dbReference type="OrthoDB" id="5350673at2759"/>
<dbReference type="PROSITE" id="PS00463">
    <property type="entry name" value="ZN2_CY6_FUNGAL_1"/>
    <property type="match status" value="1"/>
</dbReference>
<dbReference type="EMBL" id="ML977573">
    <property type="protein sequence ID" value="KAF2003217.1"/>
    <property type="molecule type" value="Genomic_DNA"/>
</dbReference>
<dbReference type="SMART" id="SM00066">
    <property type="entry name" value="GAL4"/>
    <property type="match status" value="1"/>
</dbReference>
<keyword evidence="1" id="KW-0539">Nucleus</keyword>
<protein>
    <recommendedName>
        <fullName evidence="3">Zn(2)-C6 fungal-type domain-containing protein</fullName>
    </recommendedName>
</protein>
<evidence type="ECO:0000259" key="3">
    <source>
        <dbReference type="PROSITE" id="PS50048"/>
    </source>
</evidence>
<dbReference type="CDD" id="cd00067">
    <property type="entry name" value="GAL4"/>
    <property type="match status" value="1"/>
</dbReference>
<dbReference type="Pfam" id="PF00172">
    <property type="entry name" value="Zn_clus"/>
    <property type="match status" value="1"/>
</dbReference>